<organism evidence="6 7">
    <name type="scientific">Limimaricola variabilis</name>
    <dbReference type="NCBI Taxonomy" id="1492771"/>
    <lineage>
        <taxon>Bacteria</taxon>
        <taxon>Pseudomonadati</taxon>
        <taxon>Pseudomonadota</taxon>
        <taxon>Alphaproteobacteria</taxon>
        <taxon>Rhodobacterales</taxon>
        <taxon>Paracoccaceae</taxon>
        <taxon>Limimaricola</taxon>
    </lineage>
</organism>
<feature type="domain" description="CzcB-like barrel-sandwich hybrid" evidence="5">
    <location>
        <begin position="90"/>
        <end position="216"/>
    </location>
</feature>
<accession>A0ABR6HLI1</accession>
<feature type="coiled-coil region" evidence="2">
    <location>
        <begin position="129"/>
        <end position="187"/>
    </location>
</feature>
<evidence type="ECO:0000313" key="6">
    <source>
        <dbReference type="EMBL" id="MBB3711293.1"/>
    </source>
</evidence>
<feature type="domain" description="CusB-like beta-barrel" evidence="4">
    <location>
        <begin position="222"/>
        <end position="293"/>
    </location>
</feature>
<dbReference type="PANTHER" id="PTHR30469">
    <property type="entry name" value="MULTIDRUG RESISTANCE PROTEIN MDTA"/>
    <property type="match status" value="1"/>
</dbReference>
<dbReference type="Gene3D" id="2.40.420.20">
    <property type="match status" value="1"/>
</dbReference>
<comment type="similarity">
    <text evidence="1">Belongs to the membrane fusion protein (MFP) (TC 8.A.1) family.</text>
</comment>
<evidence type="ECO:0000256" key="2">
    <source>
        <dbReference type="SAM" id="Coils"/>
    </source>
</evidence>
<dbReference type="Proteomes" id="UP000576152">
    <property type="component" value="Unassembled WGS sequence"/>
</dbReference>
<dbReference type="InterPro" id="IPR006143">
    <property type="entry name" value="RND_pump_MFP"/>
</dbReference>
<evidence type="ECO:0000313" key="7">
    <source>
        <dbReference type="Proteomes" id="UP000576152"/>
    </source>
</evidence>
<keyword evidence="2" id="KW-0175">Coiled coil</keyword>
<evidence type="ECO:0000256" key="3">
    <source>
        <dbReference type="SAM" id="MobiDB-lite"/>
    </source>
</evidence>
<dbReference type="NCBIfam" id="TIGR01730">
    <property type="entry name" value="RND_mfp"/>
    <property type="match status" value="1"/>
</dbReference>
<evidence type="ECO:0000256" key="1">
    <source>
        <dbReference type="ARBA" id="ARBA00009477"/>
    </source>
</evidence>
<reference evidence="6 7" key="1">
    <citation type="submission" date="2020-08" db="EMBL/GenBank/DDBJ databases">
        <title>Genomic Encyclopedia of Type Strains, Phase III (KMG-III): the genomes of soil and plant-associated and newly described type strains.</title>
        <authorList>
            <person name="Whitman W."/>
        </authorList>
    </citation>
    <scope>NUCLEOTIDE SEQUENCE [LARGE SCALE GENOMIC DNA]</scope>
    <source>
        <strain evidence="6 7">CECT 8572</strain>
    </source>
</reference>
<keyword evidence="7" id="KW-1185">Reference proteome</keyword>
<gene>
    <name evidence="6" type="ORF">FHS00_000855</name>
</gene>
<evidence type="ECO:0000259" key="5">
    <source>
        <dbReference type="Pfam" id="PF25973"/>
    </source>
</evidence>
<dbReference type="Gene3D" id="1.10.287.470">
    <property type="entry name" value="Helix hairpin bin"/>
    <property type="match status" value="1"/>
</dbReference>
<feature type="region of interest" description="Disordered" evidence="3">
    <location>
        <begin position="363"/>
        <end position="384"/>
    </location>
</feature>
<dbReference type="PANTHER" id="PTHR30469:SF29">
    <property type="entry name" value="BLR2860 PROTEIN"/>
    <property type="match status" value="1"/>
</dbReference>
<comment type="caution">
    <text evidence="6">The sequence shown here is derived from an EMBL/GenBank/DDBJ whole genome shotgun (WGS) entry which is preliminary data.</text>
</comment>
<dbReference type="RefSeq" id="WP_183470204.1">
    <property type="nucleotide sequence ID" value="NZ_JACIBX010000002.1"/>
</dbReference>
<feature type="compositionally biased region" description="Low complexity" evidence="3">
    <location>
        <begin position="372"/>
        <end position="384"/>
    </location>
</feature>
<dbReference type="Gene3D" id="2.40.30.170">
    <property type="match status" value="1"/>
</dbReference>
<sequence length="397" mass="41586">MTIETETAPAPLRFDDDAGSGRAKYVAGGLVLALVGWMGSGLVLPSEPAPEAAVPDPAPRRVAVEVQPSRARAVAQVFAAEGQALPERDTQVLAETRGQIAEVPVRRGDSVVAGDVIARFETTRSAADLTRAEEERTRAARELENARTLLERGSATQDRVTEARADLAAAEAALAAAQEAMDETVVRAPFDGRIEDLEVEAGEFVTAGAAIARVVDATPLRIEIQVPQQQLSQITSGLEAEVVFITGDTAPGEVRFVSRSADPQTRTFTAEIEVANPEGAIPAGVSAQVRIATGERTGHFVSPAILSLDTDGTLGVKTVDDAARVVFQPVQIIRAQTDGVWLAGLPDEARIITVGQGFVNDGELVDPRDPAADTASAEGAAAVQDDAAPRVLVEAAR</sequence>
<dbReference type="InterPro" id="IPR058647">
    <property type="entry name" value="BSH_CzcB-like"/>
</dbReference>
<dbReference type="Gene3D" id="2.40.50.100">
    <property type="match status" value="1"/>
</dbReference>
<proteinExistence type="inferred from homology"/>
<dbReference type="InterPro" id="IPR058792">
    <property type="entry name" value="Beta-barrel_RND_2"/>
</dbReference>
<dbReference type="SUPFAM" id="SSF111369">
    <property type="entry name" value="HlyD-like secretion proteins"/>
    <property type="match status" value="1"/>
</dbReference>
<evidence type="ECO:0000259" key="4">
    <source>
        <dbReference type="Pfam" id="PF25954"/>
    </source>
</evidence>
<dbReference type="Pfam" id="PF25954">
    <property type="entry name" value="Beta-barrel_RND_2"/>
    <property type="match status" value="1"/>
</dbReference>
<dbReference type="EMBL" id="JACIBX010000002">
    <property type="protein sequence ID" value="MBB3711293.1"/>
    <property type="molecule type" value="Genomic_DNA"/>
</dbReference>
<name>A0ABR6HLI1_9RHOB</name>
<protein>
    <submittedName>
        <fullName evidence="6">Multidrug efflux system membrane fusion protein</fullName>
    </submittedName>
</protein>
<dbReference type="Pfam" id="PF25973">
    <property type="entry name" value="BSH_CzcB"/>
    <property type="match status" value="1"/>
</dbReference>